<feature type="transmembrane region" description="Helical" evidence="3">
    <location>
        <begin position="12"/>
        <end position="43"/>
    </location>
</feature>
<evidence type="ECO:0000313" key="6">
    <source>
        <dbReference type="Proteomes" id="UP000008207"/>
    </source>
</evidence>
<feature type="domain" description="GH16" evidence="4">
    <location>
        <begin position="600"/>
        <end position="830"/>
    </location>
</feature>
<feature type="transmembrane region" description="Helical" evidence="3">
    <location>
        <begin position="413"/>
        <end position="436"/>
    </location>
</feature>
<feature type="region of interest" description="Disordered" evidence="2">
    <location>
        <begin position="525"/>
        <end position="545"/>
    </location>
</feature>
<dbReference type="InterPro" id="IPR013320">
    <property type="entry name" value="ConA-like_dom_sf"/>
</dbReference>
<comment type="similarity">
    <text evidence="1">Belongs to the glycosyl hydrolase 16 family.</text>
</comment>
<feature type="compositionally biased region" description="Low complexity" evidence="2">
    <location>
        <begin position="483"/>
        <end position="500"/>
    </location>
</feature>
<feature type="transmembrane region" description="Helical" evidence="3">
    <location>
        <begin position="84"/>
        <end position="106"/>
    </location>
</feature>
<keyword evidence="3" id="KW-1133">Transmembrane helix</keyword>
<feature type="transmembrane region" description="Helical" evidence="3">
    <location>
        <begin position="55"/>
        <end position="72"/>
    </location>
</feature>
<dbReference type="HOGENOM" id="CLU_337966_0_0_5"/>
<dbReference type="PANTHER" id="PTHR10963">
    <property type="entry name" value="GLYCOSYL HYDROLASE-RELATED"/>
    <property type="match status" value="1"/>
</dbReference>
<dbReference type="AlphaFoldDB" id="B8IGI7"/>
<keyword evidence="3" id="KW-0472">Membrane</keyword>
<evidence type="ECO:0000313" key="5">
    <source>
        <dbReference type="EMBL" id="ACL55887.1"/>
    </source>
</evidence>
<dbReference type="eggNOG" id="COG2273">
    <property type="taxonomic scope" value="Bacteria"/>
</dbReference>
<feature type="region of interest" description="Disordered" evidence="2">
    <location>
        <begin position="476"/>
        <end position="500"/>
    </location>
</feature>
<gene>
    <name evidence="5" type="ordered locus">Mnod_0863</name>
</gene>
<dbReference type="CDD" id="cd08023">
    <property type="entry name" value="GH16_laminarinase_like"/>
    <property type="match status" value="1"/>
</dbReference>
<feature type="transmembrane region" description="Helical" evidence="3">
    <location>
        <begin position="169"/>
        <end position="189"/>
    </location>
</feature>
<feature type="transmembrane region" description="Helical" evidence="3">
    <location>
        <begin position="218"/>
        <end position="240"/>
    </location>
</feature>
<dbReference type="Gene3D" id="2.60.120.200">
    <property type="match status" value="1"/>
</dbReference>
<dbReference type="STRING" id="460265.Mnod_0863"/>
<dbReference type="GO" id="GO:0005975">
    <property type="term" value="P:carbohydrate metabolic process"/>
    <property type="evidence" value="ECO:0007669"/>
    <property type="project" value="InterPro"/>
</dbReference>
<proteinExistence type="inferred from homology"/>
<dbReference type="PANTHER" id="PTHR10963:SF55">
    <property type="entry name" value="GLYCOSIDE HYDROLASE FAMILY 16 PROTEIN"/>
    <property type="match status" value="1"/>
</dbReference>
<sequence>MSIEPIGLITILAGFACLALGPSATIAIFMCFALLGAAGAAFLTALGGANIQPSHMLLAFIALDLVLRPALARESLSTVRFPSAGFWLLLTVCYGIGVTIIMPRLFAGATYVFSPARADNGVSTILTIPLAPTAANLTQTIYFVGDAICFLIFSAYACRPGVAHEIVRAIIWCSLVNLLFVLADLATYYTSTTDLLSFIRNSAYRMLDDTEVNGLKRIVGSFTEAGAFAYTTLALLAFNLRLWSEGIAPRATGLLALLSLIAITFATSSTGYVGLSSLLALQFVLGTFRLLNGRATVNIVMLLGLAPAFLALLVAAILLNPEVSSSVNDMIQATLFNKLSSDSGIERSAWNRQAIVAIRDTLWLGAGIGSLRASSWLIAVPASIGAFGAAGYGAFVLAALFKRGDADDTVARAVRLGARDACIVQVIAASVAGAFIDLGLNFFLYAAIAAGALPSALPRRAGARYRPFTAPRCDSVGDPAGLTTPGAESAPAAAAGSATRASGSRMLRSVESGLVAPVPGTLRGASSDRRGCVTTGNDGMRPAASSVGSVRTTEFRMVAGMYKRCVVLAALLLTAGGTCAAKGLTRDEREACGLTPVFTDDFTTESISARELGATRWTAHTPWNGDFGDAMFSDPGPGGPFAVADGILRITAKRNEDGRWRSGLIAASDYTGAGRGTQYGYFEARMKLPPGPGTWPAFWLTTLRPADAKGTSVEIDVLEYYGHEPRAMQSALHVWSGDPNIAQHLIKTTSLPPEALVNDFHTYGVWISREDITFYLDRAAIWRVATPKALDLPMYPLVNLALGSGFSIENTPDPSTLLVDYVHVYAAAPATRPETCWPLGGK</sequence>
<evidence type="ECO:0000256" key="2">
    <source>
        <dbReference type="SAM" id="MobiDB-lite"/>
    </source>
</evidence>
<dbReference type="Proteomes" id="UP000008207">
    <property type="component" value="Chromosome"/>
</dbReference>
<keyword evidence="3" id="KW-0812">Transmembrane</keyword>
<reference evidence="5 6" key="1">
    <citation type="submission" date="2009-01" db="EMBL/GenBank/DDBJ databases">
        <title>Complete sequence of chromosome of Methylobacterium nodulans ORS 2060.</title>
        <authorList>
            <consortium name="US DOE Joint Genome Institute"/>
            <person name="Lucas S."/>
            <person name="Copeland A."/>
            <person name="Lapidus A."/>
            <person name="Glavina del Rio T."/>
            <person name="Dalin E."/>
            <person name="Tice H."/>
            <person name="Bruce D."/>
            <person name="Goodwin L."/>
            <person name="Pitluck S."/>
            <person name="Sims D."/>
            <person name="Brettin T."/>
            <person name="Detter J.C."/>
            <person name="Han C."/>
            <person name="Larimer F."/>
            <person name="Land M."/>
            <person name="Hauser L."/>
            <person name="Kyrpides N."/>
            <person name="Ivanova N."/>
            <person name="Marx C.J."/>
            <person name="Richardson P."/>
        </authorList>
    </citation>
    <scope>NUCLEOTIDE SEQUENCE [LARGE SCALE GENOMIC DNA]</scope>
    <source>
        <strain evidence="6">LMG 21967 / CNCM I-2342 / ORS 2060</strain>
    </source>
</reference>
<evidence type="ECO:0000256" key="3">
    <source>
        <dbReference type="SAM" id="Phobius"/>
    </source>
</evidence>
<dbReference type="SUPFAM" id="SSF49899">
    <property type="entry name" value="Concanavalin A-like lectins/glucanases"/>
    <property type="match status" value="1"/>
</dbReference>
<dbReference type="GO" id="GO:0004553">
    <property type="term" value="F:hydrolase activity, hydrolyzing O-glycosyl compounds"/>
    <property type="evidence" value="ECO:0007669"/>
    <property type="project" value="InterPro"/>
</dbReference>
<dbReference type="KEGG" id="mno:Mnod_0863"/>
<keyword evidence="6" id="KW-1185">Reference proteome</keyword>
<feature type="transmembrane region" description="Helical" evidence="3">
    <location>
        <begin position="376"/>
        <end position="401"/>
    </location>
</feature>
<evidence type="ECO:0000256" key="1">
    <source>
        <dbReference type="ARBA" id="ARBA00006865"/>
    </source>
</evidence>
<name>B8IGI7_METNO</name>
<dbReference type="InterPro" id="IPR000757">
    <property type="entry name" value="Beta-glucanase-like"/>
</dbReference>
<dbReference type="EMBL" id="CP001349">
    <property type="protein sequence ID" value="ACL55887.1"/>
    <property type="molecule type" value="Genomic_DNA"/>
</dbReference>
<dbReference type="CAZy" id="GH16">
    <property type="family name" value="Glycoside Hydrolase Family 16"/>
</dbReference>
<keyword evidence="5" id="KW-0378">Hydrolase</keyword>
<feature type="transmembrane region" description="Helical" evidence="3">
    <location>
        <begin position="247"/>
        <end position="266"/>
    </location>
</feature>
<feature type="transmembrane region" description="Helical" evidence="3">
    <location>
        <begin position="140"/>
        <end position="157"/>
    </location>
</feature>
<accession>B8IGI7</accession>
<dbReference type="PROSITE" id="PS51762">
    <property type="entry name" value="GH16_2"/>
    <property type="match status" value="1"/>
</dbReference>
<feature type="transmembrane region" description="Helical" evidence="3">
    <location>
        <begin position="299"/>
        <end position="319"/>
    </location>
</feature>
<organism evidence="5 6">
    <name type="scientific">Methylobacterium nodulans (strain LMG 21967 / CNCM I-2342 / ORS 2060)</name>
    <dbReference type="NCBI Taxonomy" id="460265"/>
    <lineage>
        <taxon>Bacteria</taxon>
        <taxon>Pseudomonadati</taxon>
        <taxon>Pseudomonadota</taxon>
        <taxon>Alphaproteobacteria</taxon>
        <taxon>Hyphomicrobiales</taxon>
        <taxon>Methylobacteriaceae</taxon>
        <taxon>Methylobacterium</taxon>
    </lineage>
</organism>
<dbReference type="InterPro" id="IPR050546">
    <property type="entry name" value="Glycosyl_Hydrlase_16"/>
</dbReference>
<evidence type="ECO:0000259" key="4">
    <source>
        <dbReference type="PROSITE" id="PS51762"/>
    </source>
</evidence>
<protein>
    <submittedName>
        <fullName evidence="5">Glycoside hydrolase family 16</fullName>
    </submittedName>
</protein>
<feature type="transmembrane region" description="Helical" evidence="3">
    <location>
        <begin position="272"/>
        <end position="292"/>
    </location>
</feature>
<dbReference type="Pfam" id="PF00722">
    <property type="entry name" value="Glyco_hydro_16"/>
    <property type="match status" value="1"/>
</dbReference>